<feature type="domain" description="STAS" evidence="1">
    <location>
        <begin position="7"/>
        <end position="97"/>
    </location>
</feature>
<dbReference type="PROSITE" id="PS50801">
    <property type="entry name" value="STAS"/>
    <property type="match status" value="1"/>
</dbReference>
<name>A0A7W2F8D3_9BURK</name>
<organism evidence="2 3">
    <name type="scientific">Rugamonas apoptosis</name>
    <dbReference type="NCBI Taxonomy" id="2758570"/>
    <lineage>
        <taxon>Bacteria</taxon>
        <taxon>Pseudomonadati</taxon>
        <taxon>Pseudomonadota</taxon>
        <taxon>Betaproteobacteria</taxon>
        <taxon>Burkholderiales</taxon>
        <taxon>Oxalobacteraceae</taxon>
        <taxon>Telluria group</taxon>
        <taxon>Rugamonas</taxon>
    </lineage>
</organism>
<proteinExistence type="predicted"/>
<dbReference type="InterPro" id="IPR002645">
    <property type="entry name" value="STAS_dom"/>
</dbReference>
<sequence>MAMPQQVIVLDGELTIQYAGSVKPLLAQAFSSAAPAAPVLDLSGVTDMDGAGLQLLLAFAQAVARAGGQLTLQGVPAVVAAVLERYRVADQFAGVAP</sequence>
<reference evidence="2 3" key="1">
    <citation type="submission" date="2020-07" db="EMBL/GenBank/DDBJ databases">
        <title>Novel species isolated from subtropical streams in China.</title>
        <authorList>
            <person name="Lu H."/>
        </authorList>
    </citation>
    <scope>NUCLEOTIDE SEQUENCE [LARGE SCALE GENOMIC DNA]</scope>
    <source>
        <strain evidence="2 3">LX47W</strain>
    </source>
</reference>
<dbReference type="InterPro" id="IPR052746">
    <property type="entry name" value="MlaB_ABC_Transporter"/>
</dbReference>
<gene>
    <name evidence="2" type="ORF">H3H39_07910</name>
</gene>
<dbReference type="AlphaFoldDB" id="A0A7W2F8D3"/>
<dbReference type="PANTHER" id="PTHR35849:SF2">
    <property type="entry name" value="BLR2341 PROTEIN"/>
    <property type="match status" value="1"/>
</dbReference>
<accession>A0A7W2F8D3</accession>
<keyword evidence="3" id="KW-1185">Reference proteome</keyword>
<dbReference type="EMBL" id="JACEZU010000003">
    <property type="protein sequence ID" value="MBA5686979.1"/>
    <property type="molecule type" value="Genomic_DNA"/>
</dbReference>
<dbReference type="InterPro" id="IPR058548">
    <property type="entry name" value="MlaB-like_STAS"/>
</dbReference>
<dbReference type="PANTHER" id="PTHR35849">
    <property type="entry name" value="BLR2341 PROTEIN"/>
    <property type="match status" value="1"/>
</dbReference>
<evidence type="ECO:0000313" key="2">
    <source>
        <dbReference type="EMBL" id="MBA5686979.1"/>
    </source>
</evidence>
<evidence type="ECO:0000259" key="1">
    <source>
        <dbReference type="PROSITE" id="PS50801"/>
    </source>
</evidence>
<dbReference type="Gene3D" id="3.30.750.24">
    <property type="entry name" value="STAS domain"/>
    <property type="match status" value="1"/>
</dbReference>
<dbReference type="Pfam" id="PF13466">
    <property type="entry name" value="STAS_2"/>
    <property type="match status" value="1"/>
</dbReference>
<dbReference type="CDD" id="cd07043">
    <property type="entry name" value="STAS_anti-anti-sigma_factors"/>
    <property type="match status" value="1"/>
</dbReference>
<dbReference type="SUPFAM" id="SSF52091">
    <property type="entry name" value="SpoIIaa-like"/>
    <property type="match status" value="1"/>
</dbReference>
<comment type="caution">
    <text evidence="2">The sequence shown here is derived from an EMBL/GenBank/DDBJ whole genome shotgun (WGS) entry which is preliminary data.</text>
</comment>
<dbReference type="InterPro" id="IPR036513">
    <property type="entry name" value="STAS_dom_sf"/>
</dbReference>
<protein>
    <submittedName>
        <fullName evidence="2">STAS domain-containing protein</fullName>
    </submittedName>
</protein>
<evidence type="ECO:0000313" key="3">
    <source>
        <dbReference type="Proteomes" id="UP000573499"/>
    </source>
</evidence>
<dbReference type="Proteomes" id="UP000573499">
    <property type="component" value="Unassembled WGS sequence"/>
</dbReference>